<organism evidence="2 3">
    <name type="scientific">Roseimaritima ulvae</name>
    <dbReference type="NCBI Taxonomy" id="980254"/>
    <lineage>
        <taxon>Bacteria</taxon>
        <taxon>Pseudomonadati</taxon>
        <taxon>Planctomycetota</taxon>
        <taxon>Planctomycetia</taxon>
        <taxon>Pirellulales</taxon>
        <taxon>Pirellulaceae</taxon>
        <taxon>Roseimaritima</taxon>
    </lineage>
</organism>
<keyword evidence="3" id="KW-1185">Reference proteome</keyword>
<proteinExistence type="predicted"/>
<evidence type="ECO:0000313" key="3">
    <source>
        <dbReference type="Proteomes" id="UP000325286"/>
    </source>
</evidence>
<reference evidence="2 3" key="1">
    <citation type="submission" date="2019-08" db="EMBL/GenBank/DDBJ databases">
        <title>Deep-cultivation of Planctomycetes and their phenomic and genomic characterization uncovers novel biology.</title>
        <authorList>
            <person name="Wiegand S."/>
            <person name="Jogler M."/>
            <person name="Boedeker C."/>
            <person name="Pinto D."/>
            <person name="Vollmers J."/>
            <person name="Rivas-Marin E."/>
            <person name="Kohn T."/>
            <person name="Peeters S.H."/>
            <person name="Heuer A."/>
            <person name="Rast P."/>
            <person name="Oberbeckmann S."/>
            <person name="Bunk B."/>
            <person name="Jeske O."/>
            <person name="Meyerdierks A."/>
            <person name="Storesund J.E."/>
            <person name="Kallscheuer N."/>
            <person name="Luecker S."/>
            <person name="Lage O.M."/>
            <person name="Pohl T."/>
            <person name="Merkel B.J."/>
            <person name="Hornburger P."/>
            <person name="Mueller R.-W."/>
            <person name="Bruemmer F."/>
            <person name="Labrenz M."/>
            <person name="Spormann A.M."/>
            <person name="Op den Camp H."/>
            <person name="Overmann J."/>
            <person name="Amann R."/>
            <person name="Jetten M.S.M."/>
            <person name="Mascher T."/>
            <person name="Medema M.H."/>
            <person name="Devos D.P."/>
            <person name="Kaster A.-K."/>
            <person name="Ovreas L."/>
            <person name="Rohde M."/>
            <person name="Galperin M.Y."/>
            <person name="Jogler C."/>
        </authorList>
    </citation>
    <scope>NUCLEOTIDE SEQUENCE [LARGE SCALE GENOMIC DNA]</scope>
    <source>
        <strain evidence="2 3">UC8</strain>
    </source>
</reference>
<gene>
    <name evidence="2" type="ORF">UC8_22150</name>
</gene>
<dbReference type="EMBL" id="CP042914">
    <property type="protein sequence ID" value="QEG40208.1"/>
    <property type="molecule type" value="Genomic_DNA"/>
</dbReference>
<dbReference type="RefSeq" id="WP_068138012.1">
    <property type="nucleotide sequence ID" value="NZ_CP042914.1"/>
</dbReference>
<feature type="domain" description="DUF6896" evidence="1">
    <location>
        <begin position="6"/>
        <end position="136"/>
    </location>
</feature>
<accession>A0A5B9QMJ3</accession>
<dbReference type="AlphaFoldDB" id="A0A5B9QMJ3"/>
<dbReference type="Proteomes" id="UP000325286">
    <property type="component" value="Chromosome"/>
</dbReference>
<evidence type="ECO:0000313" key="2">
    <source>
        <dbReference type="EMBL" id="QEG40208.1"/>
    </source>
</evidence>
<dbReference type="Pfam" id="PF21837">
    <property type="entry name" value="DUF6896"/>
    <property type="match status" value="1"/>
</dbReference>
<dbReference type="KEGG" id="rul:UC8_22150"/>
<protein>
    <recommendedName>
        <fullName evidence="1">DUF6896 domain-containing protein</fullName>
    </recommendedName>
</protein>
<sequence>MNTELADAIHLFRTDQESALAYLHGKLGIPVPSTGLEWAENGHEHVERVKSIADDDGVELYVHGFGIEVTHPDFHIDFDYGRDGQTDCFDRWRLSLHRHMRLGLPAPVDDPRPIKDWLDDAADAGELIRIDYATYYDPNSRSAWKPATHHCG</sequence>
<dbReference type="InterPro" id="IPR054191">
    <property type="entry name" value="DUF6896"/>
</dbReference>
<evidence type="ECO:0000259" key="1">
    <source>
        <dbReference type="Pfam" id="PF21837"/>
    </source>
</evidence>
<name>A0A5B9QMJ3_9BACT</name>